<protein>
    <submittedName>
        <fullName evidence="1">Uncharacterized protein</fullName>
    </submittedName>
</protein>
<comment type="caution">
    <text evidence="1">The sequence shown here is derived from an EMBL/GenBank/DDBJ whole genome shotgun (WGS) entry which is preliminary data.</text>
</comment>
<keyword evidence="2" id="KW-1185">Reference proteome</keyword>
<reference evidence="1 2" key="1">
    <citation type="submission" date="2019-04" db="EMBL/GenBank/DDBJ databases">
        <authorList>
            <person name="Feng G."/>
            <person name="Zhang J."/>
            <person name="Zhu H."/>
        </authorList>
    </citation>
    <scope>NUCLEOTIDE SEQUENCE [LARGE SCALE GENOMIC DNA]</scope>
    <source>
        <strain evidence="1 2">JCM 31653</strain>
    </source>
</reference>
<dbReference type="RefSeq" id="WP_135462736.1">
    <property type="nucleotide sequence ID" value="NZ_SRLC01000001.1"/>
</dbReference>
<evidence type="ECO:0000313" key="1">
    <source>
        <dbReference type="EMBL" id="TGE25157.1"/>
    </source>
</evidence>
<dbReference type="OrthoDB" id="793934at2"/>
<dbReference type="EMBL" id="SRLC01000001">
    <property type="protein sequence ID" value="TGE25157.1"/>
    <property type="molecule type" value="Genomic_DNA"/>
</dbReference>
<proteinExistence type="predicted"/>
<dbReference type="Proteomes" id="UP000297549">
    <property type="component" value="Unassembled WGS sequence"/>
</dbReference>
<evidence type="ECO:0000313" key="2">
    <source>
        <dbReference type="Proteomes" id="UP000297549"/>
    </source>
</evidence>
<name>A0A4Z0Q523_9BACT</name>
<sequence length="169" mass="18856">MARTITLCYRKLIDAASVRAWDKLVFEDTYAEFRLQAQNFNPGQQYRSFGQLLQHTPGAGQLHFLVSAAARGYVQQLGGLVPDVLDSLGRHFLKFSQFQFEIINSDLLDKSWHQVAVNFFSEPLLWHDTIGTALLVSEAAAEPPAGAAVPTTLFQLPPFLSIHSLHYPA</sequence>
<gene>
    <name evidence="1" type="ORF">E5K00_08155</name>
</gene>
<organism evidence="1 2">
    <name type="scientific">Hymenobacter aquaticus</name>
    <dbReference type="NCBI Taxonomy" id="1867101"/>
    <lineage>
        <taxon>Bacteria</taxon>
        <taxon>Pseudomonadati</taxon>
        <taxon>Bacteroidota</taxon>
        <taxon>Cytophagia</taxon>
        <taxon>Cytophagales</taxon>
        <taxon>Hymenobacteraceae</taxon>
        <taxon>Hymenobacter</taxon>
    </lineage>
</organism>
<dbReference type="AlphaFoldDB" id="A0A4Z0Q523"/>
<accession>A0A4Z0Q523</accession>